<keyword evidence="3" id="KW-1185">Reference proteome</keyword>
<gene>
    <name evidence="2" type="ORF">CEXT_755571</name>
</gene>
<comment type="caution">
    <text evidence="2">The sequence shown here is derived from an EMBL/GenBank/DDBJ whole genome shotgun (WGS) entry which is preliminary data.</text>
</comment>
<organism evidence="2 3">
    <name type="scientific">Caerostris extrusa</name>
    <name type="common">Bark spider</name>
    <name type="synonym">Caerostris bankana</name>
    <dbReference type="NCBI Taxonomy" id="172846"/>
    <lineage>
        <taxon>Eukaryota</taxon>
        <taxon>Metazoa</taxon>
        <taxon>Ecdysozoa</taxon>
        <taxon>Arthropoda</taxon>
        <taxon>Chelicerata</taxon>
        <taxon>Arachnida</taxon>
        <taxon>Araneae</taxon>
        <taxon>Araneomorphae</taxon>
        <taxon>Entelegynae</taxon>
        <taxon>Araneoidea</taxon>
        <taxon>Araneidae</taxon>
        <taxon>Caerostris</taxon>
    </lineage>
</organism>
<dbReference type="Proteomes" id="UP001054945">
    <property type="component" value="Unassembled WGS sequence"/>
</dbReference>
<name>A0AAV4PG55_CAEEX</name>
<reference evidence="2 3" key="1">
    <citation type="submission" date="2021-06" db="EMBL/GenBank/DDBJ databases">
        <title>Caerostris extrusa draft genome.</title>
        <authorList>
            <person name="Kono N."/>
            <person name="Arakawa K."/>
        </authorList>
    </citation>
    <scope>NUCLEOTIDE SEQUENCE [LARGE SCALE GENOMIC DNA]</scope>
</reference>
<proteinExistence type="predicted"/>
<dbReference type="AlphaFoldDB" id="A0AAV4PG55"/>
<evidence type="ECO:0000313" key="3">
    <source>
        <dbReference type="Proteomes" id="UP001054945"/>
    </source>
</evidence>
<sequence>MRERADSPYRSPLENFSTRDSSTLTSDGDKSGLQSAMKFLPSLPFFLSLNGDEKGIRILAMVDQLNSRKTLSIEFLAGKLPFPIAGTLGEGKYEKEQTPCIDPFGELFNERFLYPYIGRGQKWAPKVR</sequence>
<feature type="compositionally biased region" description="Polar residues" evidence="1">
    <location>
        <begin position="14"/>
        <end position="26"/>
    </location>
</feature>
<feature type="region of interest" description="Disordered" evidence="1">
    <location>
        <begin position="1"/>
        <end position="30"/>
    </location>
</feature>
<evidence type="ECO:0000313" key="2">
    <source>
        <dbReference type="EMBL" id="GIX96069.1"/>
    </source>
</evidence>
<evidence type="ECO:0000256" key="1">
    <source>
        <dbReference type="SAM" id="MobiDB-lite"/>
    </source>
</evidence>
<dbReference type="EMBL" id="BPLR01004605">
    <property type="protein sequence ID" value="GIX96069.1"/>
    <property type="molecule type" value="Genomic_DNA"/>
</dbReference>
<accession>A0AAV4PG55</accession>
<protein>
    <submittedName>
        <fullName evidence="2">Uncharacterized protein</fullName>
    </submittedName>
</protein>